<dbReference type="InterPro" id="IPR050982">
    <property type="entry name" value="Auxin_biosynth/cation_transpt"/>
</dbReference>
<dbReference type="Proteomes" id="UP000559027">
    <property type="component" value="Unassembled WGS sequence"/>
</dbReference>
<name>A0A8H5LH22_9AGAR</name>
<dbReference type="Pfam" id="PF00743">
    <property type="entry name" value="FMO-like"/>
    <property type="match status" value="1"/>
</dbReference>
<dbReference type="OrthoDB" id="74360at2759"/>
<dbReference type="SUPFAM" id="SSF51905">
    <property type="entry name" value="FAD/NAD(P)-binding domain"/>
    <property type="match status" value="1"/>
</dbReference>
<dbReference type="GO" id="GO:0050661">
    <property type="term" value="F:NADP binding"/>
    <property type="evidence" value="ECO:0007669"/>
    <property type="project" value="InterPro"/>
</dbReference>
<keyword evidence="2" id="KW-0274">FAD</keyword>
<dbReference type="InterPro" id="IPR036188">
    <property type="entry name" value="FAD/NAD-bd_sf"/>
</dbReference>
<organism evidence="4 5">
    <name type="scientific">Leucocoprinus leucothites</name>
    <dbReference type="NCBI Taxonomy" id="201217"/>
    <lineage>
        <taxon>Eukaryota</taxon>
        <taxon>Fungi</taxon>
        <taxon>Dikarya</taxon>
        <taxon>Basidiomycota</taxon>
        <taxon>Agaricomycotina</taxon>
        <taxon>Agaricomycetes</taxon>
        <taxon>Agaricomycetidae</taxon>
        <taxon>Agaricales</taxon>
        <taxon>Agaricineae</taxon>
        <taxon>Agaricaceae</taxon>
        <taxon>Leucocoprinus</taxon>
    </lineage>
</organism>
<evidence type="ECO:0000256" key="3">
    <source>
        <dbReference type="ARBA" id="ARBA00023002"/>
    </source>
</evidence>
<dbReference type="GO" id="GO:0050660">
    <property type="term" value="F:flavin adenine dinucleotide binding"/>
    <property type="evidence" value="ECO:0007669"/>
    <property type="project" value="InterPro"/>
</dbReference>
<reference evidence="4 5" key="1">
    <citation type="journal article" date="2020" name="ISME J.">
        <title>Uncovering the hidden diversity of litter-decomposition mechanisms in mushroom-forming fungi.</title>
        <authorList>
            <person name="Floudas D."/>
            <person name="Bentzer J."/>
            <person name="Ahren D."/>
            <person name="Johansson T."/>
            <person name="Persson P."/>
            <person name="Tunlid A."/>
        </authorList>
    </citation>
    <scope>NUCLEOTIDE SEQUENCE [LARGE SCALE GENOMIC DNA]</scope>
    <source>
        <strain evidence="4 5">CBS 146.42</strain>
    </source>
</reference>
<keyword evidence="1" id="KW-0285">Flavoprotein</keyword>
<evidence type="ECO:0000256" key="1">
    <source>
        <dbReference type="ARBA" id="ARBA00022630"/>
    </source>
</evidence>
<sequence length="598" mass="66161">MPVLNPPHTGMGKTSFDPASVVSSWLSTFSDALQVKDARAVSDCFLVEGWLRESQIFCWDNRTLHGREKIYQHVAEHLPKRLFSHFCVEARAFLSPERGNVAPGHEGIKSGFTFETAVQWGQGYVQLLQDVDGTWKALAVHLAASDIKGQEESGREVGIYGGHSLPWPAVLAARRKQAEESPHALIIGAGHVGVTIAARFKQMNIPTLVIDAQSRLGDFWRNRYESLILHTTRVHDNFLYQPYPKNWPLHTPKDKLANWIEHYVDTQDLTVWTSSRPAEDTFPTYDDVTKRWTIVVDRAGQRVTLHPAHIVACIGILGPKIMPQIKNSSRFKGTVIHGGDFKMPEPYRNKRVVVVGAGNTAGDICIDLSTCAESITLVQRSKSTLIPAEILRNGLNHVWPDDGSIPLETSDFLSASTPYNLFRSYSKVTKAGGGGESGKYAAFYRGLREKGMVVDDGDGGEGTAFQVLEKYGGFMLDVGCVKLILSGRVGVKHGVEIAEMREESVIFTDGSEIPADAVIFATGYRPVRENQVRIFGEETIQRAGPMWGLDDEGELNGVYRPTGHPALWYGAGGFQVVRYGSKQLAMLVKARDLRLTET</sequence>
<dbReference type="Gene3D" id="3.50.50.60">
    <property type="entry name" value="FAD/NAD(P)-binding domain"/>
    <property type="match status" value="2"/>
</dbReference>
<protein>
    <recommendedName>
        <fullName evidence="6">Flavin-containing monooxygenase</fullName>
    </recommendedName>
</protein>
<keyword evidence="3" id="KW-0560">Oxidoreductase</keyword>
<evidence type="ECO:0000313" key="4">
    <source>
        <dbReference type="EMBL" id="KAF5357170.1"/>
    </source>
</evidence>
<comment type="caution">
    <text evidence="4">The sequence shown here is derived from an EMBL/GenBank/DDBJ whole genome shotgun (WGS) entry which is preliminary data.</text>
</comment>
<accession>A0A8H5LH22</accession>
<dbReference type="EMBL" id="JAACJO010000006">
    <property type="protein sequence ID" value="KAF5357170.1"/>
    <property type="molecule type" value="Genomic_DNA"/>
</dbReference>
<evidence type="ECO:0008006" key="6">
    <source>
        <dbReference type="Google" id="ProtNLM"/>
    </source>
</evidence>
<dbReference type="AlphaFoldDB" id="A0A8H5LH22"/>
<dbReference type="PRINTS" id="PR00469">
    <property type="entry name" value="PNDRDTASEII"/>
</dbReference>
<evidence type="ECO:0000256" key="2">
    <source>
        <dbReference type="ARBA" id="ARBA00022827"/>
    </source>
</evidence>
<proteinExistence type="predicted"/>
<gene>
    <name evidence="4" type="ORF">D9756_006862</name>
</gene>
<keyword evidence="5" id="KW-1185">Reference proteome</keyword>
<dbReference type="PANTHER" id="PTHR43539:SF68">
    <property type="entry name" value="FLAVIN-BINDING MONOOXYGENASE-LIKE PROTEIN (AFU_ORTHOLOGUE AFUA_4G09220)"/>
    <property type="match status" value="1"/>
</dbReference>
<dbReference type="PANTHER" id="PTHR43539">
    <property type="entry name" value="FLAVIN-BINDING MONOOXYGENASE-LIKE PROTEIN (AFU_ORTHOLOGUE AFUA_4G09220)"/>
    <property type="match status" value="1"/>
</dbReference>
<dbReference type="GO" id="GO:0004499">
    <property type="term" value="F:N,N-dimethylaniline monooxygenase activity"/>
    <property type="evidence" value="ECO:0007669"/>
    <property type="project" value="InterPro"/>
</dbReference>
<evidence type="ECO:0000313" key="5">
    <source>
        <dbReference type="Proteomes" id="UP000559027"/>
    </source>
</evidence>
<dbReference type="InterPro" id="IPR020946">
    <property type="entry name" value="Flavin_mOase-like"/>
</dbReference>